<protein>
    <submittedName>
        <fullName evidence="3">Prepilin peptidase dependent protein C</fullName>
    </submittedName>
</protein>
<feature type="transmembrane region" description="Helical" evidence="1">
    <location>
        <begin position="25"/>
        <end position="45"/>
    </location>
</feature>
<evidence type="ECO:0000256" key="1">
    <source>
        <dbReference type="SAM" id="Phobius"/>
    </source>
</evidence>
<dbReference type="Pfam" id="PF12528">
    <property type="entry name" value="T2SSppdC"/>
    <property type="match status" value="1"/>
</dbReference>
<dbReference type="GeneID" id="57905870"/>
<proteinExistence type="predicted"/>
<reference evidence="3 4" key="1">
    <citation type="submission" date="2018-06" db="EMBL/GenBank/DDBJ databases">
        <authorList>
            <consortium name="Pathogen Informatics"/>
            <person name="Doyle S."/>
        </authorList>
    </citation>
    <scope>NUCLEOTIDE SEQUENCE [LARGE SCALE GENOMIC DNA]</scope>
    <source>
        <strain evidence="3 4">NCTC11470</strain>
    </source>
</reference>
<evidence type="ECO:0000313" key="3">
    <source>
        <dbReference type="EMBL" id="SUP76800.1"/>
    </source>
</evidence>
<name>A0A380PT66_YERFR</name>
<keyword evidence="1" id="KW-1133">Transmembrane helix</keyword>
<dbReference type="AlphaFoldDB" id="A0A380PT66"/>
<accession>A0A380PT66</accession>
<dbReference type="InterPro" id="IPR022204">
    <property type="entry name" value="PpdC-like_C"/>
</dbReference>
<sequence length="135" mass="15672">MPLLKYRYQQQLTKTLCHLREQQGFSLFEVLIAALFFMVSLLGLLQYHQALLQGFSSLWQQRQAWSLLNQHIDSGGEQRPTDPSLSGEKSHWRYQQVMTKVDGECAEFDFTLTISPKRQAKLSRWFCSGEIKASD</sequence>
<gene>
    <name evidence="3" type="ORF">NCTC11470_01854</name>
</gene>
<dbReference type="EMBL" id="UHJA01000001">
    <property type="protein sequence ID" value="SUP76800.1"/>
    <property type="molecule type" value="Genomic_DNA"/>
</dbReference>
<dbReference type="RefSeq" id="WP_032910250.1">
    <property type="nucleotide sequence ID" value="NZ_CP023964.1"/>
</dbReference>
<organism evidence="3 4">
    <name type="scientific">Yersinia frederiksenii</name>
    <dbReference type="NCBI Taxonomy" id="29484"/>
    <lineage>
        <taxon>Bacteria</taxon>
        <taxon>Pseudomonadati</taxon>
        <taxon>Pseudomonadota</taxon>
        <taxon>Gammaproteobacteria</taxon>
        <taxon>Enterobacterales</taxon>
        <taxon>Yersiniaceae</taxon>
        <taxon>Yersinia</taxon>
    </lineage>
</organism>
<evidence type="ECO:0000313" key="4">
    <source>
        <dbReference type="Proteomes" id="UP000254835"/>
    </source>
</evidence>
<evidence type="ECO:0000259" key="2">
    <source>
        <dbReference type="Pfam" id="PF12528"/>
    </source>
</evidence>
<feature type="domain" description="Prepilin peptidase dependent protein C-like C-terminal" evidence="2">
    <location>
        <begin position="47"/>
        <end position="128"/>
    </location>
</feature>
<dbReference type="Proteomes" id="UP000254835">
    <property type="component" value="Unassembled WGS sequence"/>
</dbReference>
<keyword evidence="1" id="KW-0812">Transmembrane</keyword>
<keyword evidence="1" id="KW-0472">Membrane</keyword>